<reference evidence="2" key="1">
    <citation type="journal article" date="2024" name="Toxins">
        <title>Genome Sequence Analysis of Native Xenorhabdus Strains Isolated from Entomopathogenic Nematodes in Argentina.</title>
        <authorList>
            <person name="Palma L."/>
            <person name="Frizzo L."/>
            <person name="Kaiser S."/>
            <person name="Berry C."/>
            <person name="Caballero P."/>
            <person name="Bode H.B."/>
            <person name="Del Valle E.E."/>
        </authorList>
    </citation>
    <scope>NUCLEOTIDE SEQUENCE [LARGE SCALE GENOMIC DNA]</scope>
    <source>
        <strain evidence="2">Reich</strain>
    </source>
</reference>
<name>A0ABU4SL33_9GAMM</name>
<dbReference type="Proteomes" id="UP001271640">
    <property type="component" value="Unassembled WGS sequence"/>
</dbReference>
<dbReference type="RefSeq" id="WP_319926012.1">
    <property type="nucleotide sequence ID" value="NZ_VCDP01000028.1"/>
</dbReference>
<sequence length="134" mass="14541">MTQSTAAHTITVDIKCNTKPLSQLESQLEHIAELLESIRGQTLVDGGTVAELLDRINSQHYGAGMKLAVDKGSKVTITADGFKVCDPAGQMRVVIPRLIEAAVSEAKIINDDHLRQIVREEITHELMPGGLLSK</sequence>
<protein>
    <recommendedName>
        <fullName evidence="3">Phage protein</fullName>
    </recommendedName>
</protein>
<organism evidence="1 2">
    <name type="scientific">Xenorhabdus littoralis</name>
    <dbReference type="NCBI Taxonomy" id="2582835"/>
    <lineage>
        <taxon>Bacteria</taxon>
        <taxon>Pseudomonadati</taxon>
        <taxon>Pseudomonadota</taxon>
        <taxon>Gammaproteobacteria</taxon>
        <taxon>Enterobacterales</taxon>
        <taxon>Morganellaceae</taxon>
        <taxon>Xenorhabdus</taxon>
    </lineage>
</organism>
<accession>A0ABU4SL33</accession>
<evidence type="ECO:0000313" key="2">
    <source>
        <dbReference type="Proteomes" id="UP001271640"/>
    </source>
</evidence>
<comment type="caution">
    <text evidence="1">The sequence shown here is derived from an EMBL/GenBank/DDBJ whole genome shotgun (WGS) entry which is preliminary data.</text>
</comment>
<evidence type="ECO:0000313" key="1">
    <source>
        <dbReference type="EMBL" id="MDX7999286.1"/>
    </source>
</evidence>
<keyword evidence="2" id="KW-1185">Reference proteome</keyword>
<evidence type="ECO:0008006" key="3">
    <source>
        <dbReference type="Google" id="ProtNLM"/>
    </source>
</evidence>
<dbReference type="EMBL" id="VCDP01000028">
    <property type="protein sequence ID" value="MDX7999286.1"/>
    <property type="molecule type" value="Genomic_DNA"/>
</dbReference>
<gene>
    <name evidence="1" type="ORF">FE394_08735</name>
</gene>
<proteinExistence type="predicted"/>